<proteinExistence type="predicted"/>
<dbReference type="OrthoDB" id="71525at2"/>
<dbReference type="EMBL" id="PPPD01000001">
    <property type="protein sequence ID" value="PNY81523.1"/>
    <property type="molecule type" value="Genomic_DNA"/>
</dbReference>
<dbReference type="Proteomes" id="UP000236379">
    <property type="component" value="Unassembled WGS sequence"/>
</dbReference>
<feature type="region of interest" description="Disordered" evidence="1">
    <location>
        <begin position="1"/>
        <end position="33"/>
    </location>
</feature>
<reference evidence="2 3" key="1">
    <citation type="submission" date="2018-01" db="EMBL/GenBank/DDBJ databases">
        <title>Deinococcus koreensis sp. nov., a radiation-resistant bacterium isolated from river water.</title>
        <authorList>
            <person name="Choi A."/>
        </authorList>
    </citation>
    <scope>NUCLEOTIDE SEQUENCE [LARGE SCALE GENOMIC DNA]</scope>
    <source>
        <strain evidence="2 3">SJW1-2</strain>
    </source>
</reference>
<name>A0A2K3UYA5_9DEIO</name>
<sequence length="102" mass="10899">MTDLPGDPGDLALPEPPQDTPAVPGEPTGAPGPLELQRQLEALGGQLVWRIGKDELSDEVVVRLGYASATPRFAHLSRLRSAGDAELQAALAEHRVVIEWVD</sequence>
<dbReference type="AlphaFoldDB" id="A0A2K3UYA5"/>
<dbReference type="RefSeq" id="WP_103311966.1">
    <property type="nucleotide sequence ID" value="NZ_PPPD01000001.1"/>
</dbReference>
<evidence type="ECO:0000256" key="1">
    <source>
        <dbReference type="SAM" id="MobiDB-lite"/>
    </source>
</evidence>
<evidence type="ECO:0000313" key="2">
    <source>
        <dbReference type="EMBL" id="PNY81523.1"/>
    </source>
</evidence>
<organism evidence="2 3">
    <name type="scientific">Deinococcus koreensis</name>
    <dbReference type="NCBI Taxonomy" id="2054903"/>
    <lineage>
        <taxon>Bacteria</taxon>
        <taxon>Thermotogati</taxon>
        <taxon>Deinococcota</taxon>
        <taxon>Deinococci</taxon>
        <taxon>Deinococcales</taxon>
        <taxon>Deinococcaceae</taxon>
        <taxon>Deinococcus</taxon>
    </lineage>
</organism>
<dbReference type="Pfam" id="PF11609">
    <property type="entry name" value="DUF3248"/>
    <property type="match status" value="1"/>
</dbReference>
<gene>
    <name evidence="2" type="ORF">CVO96_09130</name>
</gene>
<evidence type="ECO:0000313" key="3">
    <source>
        <dbReference type="Proteomes" id="UP000236379"/>
    </source>
</evidence>
<protein>
    <submittedName>
        <fullName evidence="2">DUF3248 domain-containing protein</fullName>
    </submittedName>
</protein>
<comment type="caution">
    <text evidence="2">The sequence shown here is derived from an EMBL/GenBank/DDBJ whole genome shotgun (WGS) entry which is preliminary data.</text>
</comment>
<accession>A0A2K3UYA5</accession>
<keyword evidence="3" id="KW-1185">Reference proteome</keyword>
<dbReference type="Gene3D" id="3.10.20.570">
    <property type="entry name" value="Protein of unknown function DUF3248"/>
    <property type="match status" value="1"/>
</dbReference>
<dbReference type="InterPro" id="IPR021650">
    <property type="entry name" value="DUF3248"/>
</dbReference>